<dbReference type="InterPro" id="IPR000182">
    <property type="entry name" value="GNAT_dom"/>
</dbReference>
<reference evidence="2" key="1">
    <citation type="submission" date="2020-05" db="EMBL/GenBank/DDBJ databases">
        <authorList>
            <person name="Chiriac C."/>
            <person name="Salcher M."/>
            <person name="Ghai R."/>
            <person name="Kavagutti S V."/>
        </authorList>
    </citation>
    <scope>NUCLEOTIDE SEQUENCE</scope>
</reference>
<evidence type="ECO:0000313" key="2">
    <source>
        <dbReference type="EMBL" id="CAB4627357.1"/>
    </source>
</evidence>
<dbReference type="Pfam" id="PF18014">
    <property type="entry name" value="Acetyltransf_18"/>
    <property type="match status" value="1"/>
</dbReference>
<dbReference type="SUPFAM" id="SSF55729">
    <property type="entry name" value="Acyl-CoA N-acyltransferases (Nat)"/>
    <property type="match status" value="1"/>
</dbReference>
<organism evidence="2">
    <name type="scientific">freshwater metagenome</name>
    <dbReference type="NCBI Taxonomy" id="449393"/>
    <lineage>
        <taxon>unclassified sequences</taxon>
        <taxon>metagenomes</taxon>
        <taxon>ecological metagenomes</taxon>
    </lineage>
</organism>
<dbReference type="Pfam" id="PF00583">
    <property type="entry name" value="Acetyltransf_1"/>
    <property type="match status" value="1"/>
</dbReference>
<dbReference type="PANTHER" id="PTHR47237:SF1">
    <property type="entry name" value="SLL0310 PROTEIN"/>
    <property type="match status" value="1"/>
</dbReference>
<dbReference type="CDD" id="cd04301">
    <property type="entry name" value="NAT_SF"/>
    <property type="match status" value="1"/>
</dbReference>
<dbReference type="InterPro" id="IPR016181">
    <property type="entry name" value="Acyl_CoA_acyltransferase"/>
</dbReference>
<dbReference type="InterPro" id="IPR052729">
    <property type="entry name" value="Acyl/Acetyltrans_Enzymes"/>
</dbReference>
<sequence length="278" mass="29984">MEIRALSLDEVRTVIDWAADEGWNPGVHDAELFFSADPQGFLGAFIDDQLVGSISAVCYGDDFAFLGLYLVKPELRGQGIGSQLWAHAMQRVEGRTVGLDGVVDMQSSYARSGFALAYRNIRFGGQVRDVQPLSDAMVVIGRDDLHRIQSLDHATFGADRSAFLADWLSQPEGHSWAYVEDGQIRGFGTVRACREGFKVGPLVADSALVAAEVFNALAKSVGDGGPIYLDVPEPNVAALDLARAVGLSPVFETARMYAKGNPDLDIPLIFGVTSFELG</sequence>
<dbReference type="GO" id="GO:0016747">
    <property type="term" value="F:acyltransferase activity, transferring groups other than amino-acyl groups"/>
    <property type="evidence" value="ECO:0007669"/>
    <property type="project" value="InterPro"/>
</dbReference>
<protein>
    <submittedName>
        <fullName evidence="2">Unannotated protein</fullName>
    </submittedName>
</protein>
<dbReference type="InterPro" id="IPR041496">
    <property type="entry name" value="YitH/HolE_GNAT"/>
</dbReference>
<feature type="domain" description="N-acetyltransferase" evidence="1">
    <location>
        <begin position="125"/>
        <end position="273"/>
    </location>
</feature>
<accession>A0A6J6IRT7</accession>
<dbReference type="Gene3D" id="3.40.630.90">
    <property type="match status" value="1"/>
</dbReference>
<dbReference type="PANTHER" id="PTHR47237">
    <property type="entry name" value="SLL0310 PROTEIN"/>
    <property type="match status" value="1"/>
</dbReference>
<dbReference type="Gene3D" id="3.40.630.30">
    <property type="match status" value="1"/>
</dbReference>
<dbReference type="PROSITE" id="PS51186">
    <property type="entry name" value="GNAT"/>
    <property type="match status" value="2"/>
</dbReference>
<feature type="domain" description="N-acetyltransferase" evidence="1">
    <location>
        <begin position="1"/>
        <end position="134"/>
    </location>
</feature>
<gene>
    <name evidence="2" type="ORF">UFOPK1939_01016</name>
</gene>
<dbReference type="EMBL" id="CAEZVF010000176">
    <property type="protein sequence ID" value="CAB4627357.1"/>
    <property type="molecule type" value="Genomic_DNA"/>
</dbReference>
<evidence type="ECO:0000259" key="1">
    <source>
        <dbReference type="PROSITE" id="PS51186"/>
    </source>
</evidence>
<proteinExistence type="predicted"/>
<dbReference type="AlphaFoldDB" id="A0A6J6IRT7"/>
<name>A0A6J6IRT7_9ZZZZ</name>